<organism evidence="15 16">
    <name type="scientific">Sclerurus mexicanus</name>
    <name type="common">tawny-throated leaftosser</name>
    <dbReference type="NCBI Taxonomy" id="265632"/>
    <lineage>
        <taxon>Eukaryota</taxon>
        <taxon>Metazoa</taxon>
        <taxon>Chordata</taxon>
        <taxon>Craniata</taxon>
        <taxon>Vertebrata</taxon>
        <taxon>Euteleostomi</taxon>
        <taxon>Archelosauria</taxon>
        <taxon>Archosauria</taxon>
        <taxon>Dinosauria</taxon>
        <taxon>Saurischia</taxon>
        <taxon>Theropoda</taxon>
        <taxon>Coelurosauria</taxon>
        <taxon>Aves</taxon>
        <taxon>Neognathae</taxon>
        <taxon>Neoaves</taxon>
        <taxon>Telluraves</taxon>
        <taxon>Australaves</taxon>
        <taxon>Passeriformes</taxon>
        <taxon>Furnariidae</taxon>
        <taxon>Sclerurus</taxon>
    </lineage>
</organism>
<keyword evidence="5" id="KW-0677">Repeat</keyword>
<keyword evidence="8" id="KW-0539">Nucleus</keyword>
<dbReference type="FunFam" id="1.10.150.50:FF:000018">
    <property type="entry name" value="Polycomb protein scmh1 isoform 4"/>
    <property type="match status" value="1"/>
</dbReference>
<feature type="compositionally biased region" description="Basic residues" evidence="13">
    <location>
        <begin position="280"/>
        <end position="295"/>
    </location>
</feature>
<evidence type="ECO:0000256" key="13">
    <source>
        <dbReference type="SAM" id="MobiDB-lite"/>
    </source>
</evidence>
<feature type="compositionally biased region" description="Low complexity" evidence="13">
    <location>
        <begin position="300"/>
        <end position="318"/>
    </location>
</feature>
<keyword evidence="3" id="KW-0217">Developmental protein</keyword>
<dbReference type="InterPro" id="IPR050548">
    <property type="entry name" value="PcG_chromatin_remod_factors"/>
</dbReference>
<accession>A0A7K8VZ89</accession>
<dbReference type="CDD" id="cd09578">
    <property type="entry name" value="SAM_Scm"/>
    <property type="match status" value="1"/>
</dbReference>
<dbReference type="GO" id="GO:0045892">
    <property type="term" value="P:negative regulation of DNA-templated transcription"/>
    <property type="evidence" value="ECO:0007669"/>
    <property type="project" value="TreeGrafter"/>
</dbReference>
<dbReference type="GO" id="GO:0003682">
    <property type="term" value="F:chromatin binding"/>
    <property type="evidence" value="ECO:0007669"/>
    <property type="project" value="TreeGrafter"/>
</dbReference>
<feature type="non-terminal residue" evidence="15">
    <location>
        <position position="636"/>
    </location>
</feature>
<keyword evidence="4" id="KW-0678">Repressor</keyword>
<dbReference type="Pfam" id="PF17208">
    <property type="entry name" value="RBR"/>
    <property type="match status" value="1"/>
</dbReference>
<protein>
    <recommendedName>
        <fullName evidence="10">Polycomb protein SCMH1</fullName>
    </recommendedName>
    <alternativeName>
        <fullName evidence="11">Sex comb on midleg homolog 1</fullName>
    </alternativeName>
</protein>
<dbReference type="FunFam" id="2.30.30.140:FF:000016">
    <property type="entry name" value="polycomb protein SCMH1 isoform X1"/>
    <property type="match status" value="1"/>
</dbReference>
<feature type="domain" description="SAM" evidence="14">
    <location>
        <begin position="569"/>
        <end position="634"/>
    </location>
</feature>
<evidence type="ECO:0000259" key="14">
    <source>
        <dbReference type="PROSITE" id="PS50105"/>
    </source>
</evidence>
<dbReference type="CDD" id="cd20105">
    <property type="entry name" value="MBT_SCMH1_rpt1"/>
    <property type="match status" value="1"/>
</dbReference>
<dbReference type="InterPro" id="IPR004092">
    <property type="entry name" value="Mbt"/>
</dbReference>
<dbReference type="Pfam" id="PF12140">
    <property type="entry name" value="SLED"/>
    <property type="match status" value="1"/>
</dbReference>
<dbReference type="CDD" id="cd20108">
    <property type="entry name" value="MBT_SCMH1_rpt2"/>
    <property type="match status" value="1"/>
</dbReference>
<comment type="caution">
    <text evidence="15">The sequence shown here is derived from an EMBL/GenBank/DDBJ whole genome shotgun (WGS) entry which is preliminary data.</text>
</comment>
<feature type="region of interest" description="Disordered" evidence="13">
    <location>
        <begin position="471"/>
        <end position="540"/>
    </location>
</feature>
<dbReference type="PROSITE" id="PS51079">
    <property type="entry name" value="MBT"/>
    <property type="match status" value="2"/>
</dbReference>
<dbReference type="InterPro" id="IPR038348">
    <property type="entry name" value="SLED_sf"/>
</dbReference>
<evidence type="ECO:0000256" key="2">
    <source>
        <dbReference type="ARBA" id="ARBA00008469"/>
    </source>
</evidence>
<evidence type="ECO:0000256" key="4">
    <source>
        <dbReference type="ARBA" id="ARBA00022491"/>
    </source>
</evidence>
<dbReference type="PROSITE" id="PS50105">
    <property type="entry name" value="SAM_DOMAIN"/>
    <property type="match status" value="1"/>
</dbReference>
<proteinExistence type="inferred from homology"/>
<dbReference type="InterPro" id="IPR021987">
    <property type="entry name" value="SLED"/>
</dbReference>
<evidence type="ECO:0000256" key="8">
    <source>
        <dbReference type="ARBA" id="ARBA00023242"/>
    </source>
</evidence>
<evidence type="ECO:0000256" key="5">
    <source>
        <dbReference type="ARBA" id="ARBA00022737"/>
    </source>
</evidence>
<dbReference type="InterPro" id="IPR047279">
    <property type="entry name" value="MBT_SCMH1_rpt1"/>
</dbReference>
<keyword evidence="7" id="KW-0804">Transcription</keyword>
<feature type="compositionally biased region" description="Low complexity" evidence="13">
    <location>
        <begin position="528"/>
        <end position="539"/>
    </location>
</feature>
<dbReference type="SUPFAM" id="SSF47769">
    <property type="entry name" value="SAM/Pointed domain"/>
    <property type="match status" value="1"/>
</dbReference>
<evidence type="ECO:0000256" key="1">
    <source>
        <dbReference type="ARBA" id="ARBA00004123"/>
    </source>
</evidence>
<evidence type="ECO:0000256" key="11">
    <source>
        <dbReference type="ARBA" id="ARBA00077724"/>
    </source>
</evidence>
<dbReference type="Gene3D" id="3.90.1150.190">
    <property type="entry name" value="SLED domain"/>
    <property type="match status" value="1"/>
</dbReference>
<gene>
    <name evidence="15" type="primary">Scmh1</name>
    <name evidence="15" type="ORF">SCLMEX_R01069</name>
</gene>
<dbReference type="Gene3D" id="1.10.150.50">
    <property type="entry name" value="Transcription Factor, Ets-1"/>
    <property type="match status" value="1"/>
</dbReference>
<dbReference type="Pfam" id="PF00536">
    <property type="entry name" value="SAM_1"/>
    <property type="match status" value="1"/>
</dbReference>
<evidence type="ECO:0000256" key="6">
    <source>
        <dbReference type="ARBA" id="ARBA00023015"/>
    </source>
</evidence>
<dbReference type="InterPro" id="IPR033763">
    <property type="entry name" value="SCML2_RBR"/>
</dbReference>
<evidence type="ECO:0000256" key="9">
    <source>
        <dbReference type="ARBA" id="ARBA00059346"/>
    </source>
</evidence>
<evidence type="ECO:0000256" key="7">
    <source>
        <dbReference type="ARBA" id="ARBA00023163"/>
    </source>
</evidence>
<dbReference type="GO" id="GO:0042393">
    <property type="term" value="F:histone binding"/>
    <property type="evidence" value="ECO:0007669"/>
    <property type="project" value="TreeGrafter"/>
</dbReference>
<dbReference type="Gene3D" id="2.30.30.140">
    <property type="match status" value="2"/>
</dbReference>
<dbReference type="GO" id="GO:0005634">
    <property type="term" value="C:nucleus"/>
    <property type="evidence" value="ECO:0007669"/>
    <property type="project" value="UniProtKB-SubCell"/>
</dbReference>
<comment type="similarity">
    <text evidence="2">Belongs to the SCM family.</text>
</comment>
<dbReference type="Proteomes" id="UP000588334">
    <property type="component" value="Unassembled WGS sequence"/>
</dbReference>
<evidence type="ECO:0000256" key="12">
    <source>
        <dbReference type="PROSITE-ProRule" id="PRU00459"/>
    </source>
</evidence>
<feature type="compositionally biased region" description="Low complexity" evidence="13">
    <location>
        <begin position="485"/>
        <end position="496"/>
    </location>
</feature>
<feature type="compositionally biased region" description="Polar residues" evidence="13">
    <location>
        <begin position="512"/>
        <end position="523"/>
    </location>
</feature>
<comment type="function">
    <text evidence="9">Associates with Polycomb group (PcG) multiprotein complexes; the complex class is required to maintain the transcriptionally repressive state of some genes.</text>
</comment>
<dbReference type="PANTHER" id="PTHR12247:SF68">
    <property type="entry name" value="POLYCOMB PROTEIN SCMH1"/>
    <property type="match status" value="1"/>
</dbReference>
<keyword evidence="16" id="KW-1185">Reference proteome</keyword>
<keyword evidence="6" id="KW-0805">Transcription regulation</keyword>
<evidence type="ECO:0000256" key="3">
    <source>
        <dbReference type="ARBA" id="ARBA00022473"/>
    </source>
</evidence>
<evidence type="ECO:0000313" key="15">
    <source>
        <dbReference type="EMBL" id="NXF71740.1"/>
    </source>
</evidence>
<dbReference type="EMBL" id="VWZF01000637">
    <property type="protein sequence ID" value="NXF71740.1"/>
    <property type="molecule type" value="Genomic_DNA"/>
</dbReference>
<dbReference type="InterPro" id="IPR047531">
    <property type="entry name" value="SAM_Scm-like"/>
</dbReference>
<dbReference type="AlphaFoldDB" id="A0A7K8VZ89"/>
<comment type="subcellular location">
    <subcellularLocation>
        <location evidence="1">Nucleus</location>
    </subcellularLocation>
</comment>
<evidence type="ECO:0000313" key="16">
    <source>
        <dbReference type="Proteomes" id="UP000588334"/>
    </source>
</evidence>
<dbReference type="SUPFAM" id="SSF63748">
    <property type="entry name" value="Tudor/PWWP/MBT"/>
    <property type="match status" value="2"/>
</dbReference>
<feature type="non-terminal residue" evidence="15">
    <location>
        <position position="1"/>
    </location>
</feature>
<sequence>GHFTWEKYLKETCAIPAPAHCFKQSYTPPANEFKISMKLEAQDPRNTTSTCIATVVGLTGARLRLRLDGSDNKNDFWRLVDSAEIQPIGNCEKNGGMLQPPLGFRLNASSWPMFLLKTLNGAEMAPVRIFHKEPPSPSQNFFKTGMKLEAVDRKNPHFICPATIGEVRGSEVLITFDGWRGAFDYWCRYDSRDIFPVGWCSLTGDNLQPPGTKVVIPKSPLPASEVNSEKPSMHSSTKTVLGHQQGQRRRKTGKKRGRTTKALIHHPMPTPSKSVEPLKFPRKRGPKPGSKRKPRTLLNPAPTSPTTSTPEPDTSTVPQDAATIPSSAMQAPTVCIYLNKNGSTGPHLDKKKVQQLPDHFGPARASVVLQQAVQACIDCAYHQKTVFSFLKQGHGGEVISAVFDREQHTLNLPAVNSITYVLRFLEKLCHNLRSDNLFGNQPFTQNSHMQRSHEYDHDRYLPGETFVLGDGLPGPLEPRLDPMDSALNSVNSSSHSRSSRDYRLPGYRHLHQPSSLSQGSTSALRRLSSGGKSSEQSCSCTPCLAPPGSDRYLGSRDVSRLSSRDPSSWTVEEVMQFIRESDPQLGPHADLFRKHEIDGKALLLLRSDMMMKYMGLKLGPALKLTYHIDKLKQGKF</sequence>
<reference evidence="15 16" key="1">
    <citation type="submission" date="2019-09" db="EMBL/GenBank/DDBJ databases">
        <title>Bird 10,000 Genomes (B10K) Project - Family phase.</title>
        <authorList>
            <person name="Zhang G."/>
        </authorList>
    </citation>
    <scope>NUCLEOTIDE SEQUENCE [LARGE SCALE GENOMIC DNA]</scope>
    <source>
        <strain evidence="15">B10K-DU-001-03</strain>
        <tissue evidence="15">Muscle</tissue>
    </source>
</reference>
<dbReference type="InterPro" id="IPR047280">
    <property type="entry name" value="MBT_SCMH1_rpt2"/>
</dbReference>
<dbReference type="InterPro" id="IPR013761">
    <property type="entry name" value="SAM/pointed_sf"/>
</dbReference>
<dbReference type="FunFam" id="3.90.1150.190:FF:000001">
    <property type="entry name" value="Polycomb protein scmh1 isoform 4"/>
    <property type="match status" value="1"/>
</dbReference>
<feature type="repeat" description="MBT" evidence="12">
    <location>
        <begin position="109"/>
        <end position="210"/>
    </location>
</feature>
<feature type="compositionally biased region" description="Basic residues" evidence="13">
    <location>
        <begin position="246"/>
        <end position="259"/>
    </location>
</feature>
<dbReference type="Pfam" id="PF02820">
    <property type="entry name" value="MBT"/>
    <property type="match status" value="2"/>
</dbReference>
<dbReference type="SMART" id="SM00454">
    <property type="entry name" value="SAM"/>
    <property type="match status" value="1"/>
</dbReference>
<dbReference type="OrthoDB" id="5912862at2759"/>
<dbReference type="InterPro" id="IPR001660">
    <property type="entry name" value="SAM"/>
</dbReference>
<dbReference type="PANTHER" id="PTHR12247">
    <property type="entry name" value="POLYCOMB GROUP PROTEIN"/>
    <property type="match status" value="1"/>
</dbReference>
<dbReference type="SMART" id="SM00561">
    <property type="entry name" value="MBT"/>
    <property type="match status" value="2"/>
</dbReference>
<name>A0A7K8VZ89_9FURN</name>
<feature type="region of interest" description="Disordered" evidence="13">
    <location>
        <begin position="211"/>
        <end position="320"/>
    </location>
</feature>
<evidence type="ECO:0000256" key="10">
    <source>
        <dbReference type="ARBA" id="ARBA00072935"/>
    </source>
</evidence>
<feature type="repeat" description="MBT" evidence="12">
    <location>
        <begin position="3"/>
        <end position="101"/>
    </location>
</feature>